<evidence type="ECO:0000256" key="3">
    <source>
        <dbReference type="ARBA" id="ARBA00022989"/>
    </source>
</evidence>
<protein>
    <recommendedName>
        <fullName evidence="8">ZIP family metal transporter</fullName>
    </recommendedName>
</protein>
<feature type="transmembrane region" description="Helical" evidence="5">
    <location>
        <begin position="166"/>
        <end position="187"/>
    </location>
</feature>
<feature type="transmembrane region" description="Helical" evidence="5">
    <location>
        <begin position="35"/>
        <end position="55"/>
    </location>
</feature>
<dbReference type="EMBL" id="MHIF01000020">
    <property type="protein sequence ID" value="OGY48031.1"/>
    <property type="molecule type" value="Genomic_DNA"/>
</dbReference>
<evidence type="ECO:0000256" key="2">
    <source>
        <dbReference type="ARBA" id="ARBA00022692"/>
    </source>
</evidence>
<dbReference type="InterPro" id="IPR003689">
    <property type="entry name" value="ZIP"/>
</dbReference>
<keyword evidence="3 5" id="KW-1133">Transmembrane helix</keyword>
<accession>A0A1G1Y734</accession>
<reference evidence="6 7" key="1">
    <citation type="journal article" date="2016" name="Nat. Commun.">
        <title>Thousands of microbial genomes shed light on interconnected biogeochemical processes in an aquifer system.</title>
        <authorList>
            <person name="Anantharaman K."/>
            <person name="Brown C.T."/>
            <person name="Hug L.A."/>
            <person name="Sharon I."/>
            <person name="Castelle C.J."/>
            <person name="Probst A.J."/>
            <person name="Thomas B.C."/>
            <person name="Singh A."/>
            <person name="Wilkins M.J."/>
            <person name="Karaoz U."/>
            <person name="Brodie E.L."/>
            <person name="Williams K.H."/>
            <person name="Hubbard S.S."/>
            <person name="Banfield J.F."/>
        </authorList>
    </citation>
    <scope>NUCLEOTIDE SEQUENCE [LARGE SCALE GENOMIC DNA]</scope>
</reference>
<dbReference type="Pfam" id="PF02535">
    <property type="entry name" value="Zip"/>
    <property type="match status" value="1"/>
</dbReference>
<name>A0A1G1Y734_9BACT</name>
<dbReference type="PANTHER" id="PTHR16950:SF16">
    <property type="entry name" value="ZINC TRANSPORTER ZIP13"/>
    <property type="match status" value="1"/>
</dbReference>
<evidence type="ECO:0008006" key="8">
    <source>
        <dbReference type="Google" id="ProtNLM"/>
    </source>
</evidence>
<dbReference type="Proteomes" id="UP000178432">
    <property type="component" value="Unassembled WGS sequence"/>
</dbReference>
<dbReference type="AlphaFoldDB" id="A0A1G1Y734"/>
<dbReference type="GO" id="GO:0046873">
    <property type="term" value="F:metal ion transmembrane transporter activity"/>
    <property type="evidence" value="ECO:0007669"/>
    <property type="project" value="InterPro"/>
</dbReference>
<evidence type="ECO:0000313" key="7">
    <source>
        <dbReference type="Proteomes" id="UP000178432"/>
    </source>
</evidence>
<evidence type="ECO:0000256" key="1">
    <source>
        <dbReference type="ARBA" id="ARBA00004141"/>
    </source>
</evidence>
<organism evidence="6 7">
    <name type="scientific">Candidatus Buchananbacteria bacterium RIFCSPHIGHO2_01_FULL_46_12</name>
    <dbReference type="NCBI Taxonomy" id="1797536"/>
    <lineage>
        <taxon>Bacteria</taxon>
        <taxon>Candidatus Buchananiibacteriota</taxon>
    </lineage>
</organism>
<keyword evidence="4 5" id="KW-0472">Membrane</keyword>
<evidence type="ECO:0000313" key="6">
    <source>
        <dbReference type="EMBL" id="OGY48031.1"/>
    </source>
</evidence>
<dbReference type="PANTHER" id="PTHR16950">
    <property type="entry name" value="ZINC TRANSPORTER SLC39A7 HISTIDINE-RICH MEMBRANE PROTEIN KE4"/>
    <property type="match status" value="1"/>
</dbReference>
<evidence type="ECO:0000256" key="5">
    <source>
        <dbReference type="SAM" id="Phobius"/>
    </source>
</evidence>
<dbReference type="GO" id="GO:0016020">
    <property type="term" value="C:membrane"/>
    <property type="evidence" value="ECO:0007669"/>
    <property type="project" value="UniProtKB-SubCell"/>
</dbReference>
<feature type="transmembrane region" description="Helical" evidence="5">
    <location>
        <begin position="226"/>
        <end position="246"/>
    </location>
</feature>
<comment type="subcellular location">
    <subcellularLocation>
        <location evidence="1">Membrane</location>
        <topology evidence="1">Multi-pass membrane protein</topology>
    </subcellularLocation>
</comment>
<proteinExistence type="predicted"/>
<gene>
    <name evidence="6" type="ORF">A2663_01740</name>
</gene>
<keyword evidence="2 5" id="KW-0812">Transmembrane</keyword>
<evidence type="ECO:0000256" key="4">
    <source>
        <dbReference type="ARBA" id="ARBA00023136"/>
    </source>
</evidence>
<feature type="transmembrane region" description="Helical" evidence="5">
    <location>
        <begin position="67"/>
        <end position="83"/>
    </location>
</feature>
<comment type="caution">
    <text evidence="6">The sequence shown here is derived from an EMBL/GenBank/DDBJ whole genome shotgun (WGS) entry which is preliminary data.</text>
</comment>
<sequence length="248" mass="26984">MSSLFYALAAALLISLFSLIGVFSLGLSDKILKKALLLLVSFSAGSLMGGAFFHLLPETLLLEESSIKIFVYLLSGFCLFFVLERVLRWRHCHEDGCETHGHLGWLNLFGDGLHNMIDGLVLISAFSISPALGWPVALSIVFHEIPQELGDFGVLLYSGFKKNTALVYNFLTALLAVAGVVAGYFLIDRVAGLNLFLLPFAAGGFIYIAASDLIPEIHQEKNKAQAFISFGVFLAALGIMLLLKLINV</sequence>
<feature type="transmembrane region" description="Helical" evidence="5">
    <location>
        <begin position="193"/>
        <end position="214"/>
    </location>
</feature>
<feature type="transmembrane region" description="Helical" evidence="5">
    <location>
        <begin position="6"/>
        <end position="28"/>
    </location>
</feature>